<dbReference type="InterPro" id="IPR008861">
    <property type="entry name" value="GpX-like"/>
</dbReference>
<evidence type="ECO:0000313" key="1">
    <source>
        <dbReference type="EMBL" id="VVO49641.1"/>
    </source>
</evidence>
<sequence>MARTCRTSDGDVLYTLCHNYYGHLDGSVEAVLEANPGLSVEVQPYRGGLLIVLPDLARASDDQVIQLWS</sequence>
<proteinExistence type="predicted"/>
<reference evidence="1 2" key="1">
    <citation type="submission" date="2019-09" db="EMBL/GenBank/DDBJ databases">
        <authorList>
            <person name="Chandra G."/>
            <person name="Truman W A."/>
        </authorList>
    </citation>
    <scope>NUCLEOTIDE SEQUENCE [LARGE SCALE GENOMIC DNA]</scope>
    <source>
        <strain evidence="1">PS862</strain>
    </source>
</reference>
<dbReference type="Pfam" id="PF05489">
    <property type="entry name" value="Phage_tail_X"/>
    <property type="match status" value="1"/>
</dbReference>
<accession>A0A5E7GD77</accession>
<dbReference type="Proteomes" id="UP000385207">
    <property type="component" value="Unassembled WGS sequence"/>
</dbReference>
<protein>
    <recommendedName>
        <fullName evidence="3">Phage tail protein</fullName>
    </recommendedName>
</protein>
<evidence type="ECO:0000313" key="2">
    <source>
        <dbReference type="Proteomes" id="UP000385207"/>
    </source>
</evidence>
<dbReference type="OrthoDB" id="8759063at2"/>
<dbReference type="RefSeq" id="WP_150783024.1">
    <property type="nucleotide sequence ID" value="NZ_CABVII010000001.1"/>
</dbReference>
<gene>
    <name evidence="1" type="ORF">PS862_00243</name>
</gene>
<dbReference type="EMBL" id="CABVII010000001">
    <property type="protein sequence ID" value="VVO49641.1"/>
    <property type="molecule type" value="Genomic_DNA"/>
</dbReference>
<evidence type="ECO:0008006" key="3">
    <source>
        <dbReference type="Google" id="ProtNLM"/>
    </source>
</evidence>
<dbReference type="AlphaFoldDB" id="A0A5E7GD77"/>
<name>A0A5E7GD77_PSEFL</name>
<organism evidence="1 2">
    <name type="scientific">Pseudomonas fluorescens</name>
    <dbReference type="NCBI Taxonomy" id="294"/>
    <lineage>
        <taxon>Bacteria</taxon>
        <taxon>Pseudomonadati</taxon>
        <taxon>Pseudomonadota</taxon>
        <taxon>Gammaproteobacteria</taxon>
        <taxon>Pseudomonadales</taxon>
        <taxon>Pseudomonadaceae</taxon>
        <taxon>Pseudomonas</taxon>
    </lineage>
</organism>